<organism evidence="2">
    <name type="scientific">Mucor ambiguus</name>
    <dbReference type="NCBI Taxonomy" id="91626"/>
    <lineage>
        <taxon>Eukaryota</taxon>
        <taxon>Fungi</taxon>
        <taxon>Fungi incertae sedis</taxon>
        <taxon>Mucoromycota</taxon>
        <taxon>Mucoromycotina</taxon>
        <taxon>Mucoromycetes</taxon>
        <taxon>Mucorales</taxon>
        <taxon>Mucorineae</taxon>
        <taxon>Mucoraceae</taxon>
        <taxon>Mucor</taxon>
    </lineage>
</organism>
<dbReference type="Pfam" id="PF00582">
    <property type="entry name" value="Usp"/>
    <property type="match status" value="1"/>
</dbReference>
<evidence type="ECO:0000313" key="3">
    <source>
        <dbReference type="Proteomes" id="UP000053815"/>
    </source>
</evidence>
<dbReference type="Gene3D" id="3.40.50.620">
    <property type="entry name" value="HUPs"/>
    <property type="match status" value="1"/>
</dbReference>
<dbReference type="SUPFAM" id="SSF52402">
    <property type="entry name" value="Adenine nucleotide alpha hydrolases-like"/>
    <property type="match status" value="1"/>
</dbReference>
<keyword evidence="3" id="KW-1185">Reference proteome</keyword>
<dbReference type="AlphaFoldDB" id="A0A0C9LSN8"/>
<reference evidence="2" key="1">
    <citation type="submission" date="2014-09" db="EMBL/GenBank/DDBJ databases">
        <title>Draft genome sequence of an oleaginous Mucoromycotina fungus Mucor ambiguus NBRC6742.</title>
        <authorList>
            <person name="Takeda I."/>
            <person name="Yamane N."/>
            <person name="Morita T."/>
            <person name="Tamano K."/>
            <person name="Machida M."/>
            <person name="Baker S."/>
            <person name="Koike H."/>
        </authorList>
    </citation>
    <scope>NUCLEOTIDE SEQUENCE</scope>
    <source>
        <strain evidence="2">NBRC 6742</strain>
    </source>
</reference>
<dbReference type="OrthoDB" id="843225at2759"/>
<dbReference type="InterPro" id="IPR006016">
    <property type="entry name" value="UspA"/>
</dbReference>
<dbReference type="Proteomes" id="UP000053815">
    <property type="component" value="Unassembled WGS sequence"/>
</dbReference>
<gene>
    <name evidence="2" type="ORF">MAM1_0032d02460</name>
</gene>
<dbReference type="InterPro" id="IPR014729">
    <property type="entry name" value="Rossmann-like_a/b/a_fold"/>
</dbReference>
<protein>
    <recommendedName>
        <fullName evidence="1">UspA domain-containing protein</fullName>
    </recommendedName>
</protein>
<dbReference type="PANTHER" id="PTHR31964:SF113">
    <property type="entry name" value="USPA DOMAIN-CONTAINING PROTEIN"/>
    <property type="match status" value="1"/>
</dbReference>
<evidence type="ECO:0000313" key="2">
    <source>
        <dbReference type="EMBL" id="GAN03010.1"/>
    </source>
</evidence>
<feature type="domain" description="UspA" evidence="1">
    <location>
        <begin position="16"/>
        <end position="148"/>
    </location>
</feature>
<dbReference type="STRING" id="91626.A0A0C9LSN8"/>
<accession>A0A0C9LSN8</accession>
<sequence>MSTSVNVTSTDSVTPRKIVICYDESEASRQTLEWVNGHGVLLPTDEITVVTCINEDFAKIEGIGGWQTIAIGGIDCAADYRHTITQLESQGRERLAEAVEAMHTLGLKHVQTEILRGVANTEIDKFVKEKQADLVICGSRGLGYLKRQVCFVQVCAFCVD</sequence>
<name>A0A0C9LSN8_9FUNG</name>
<dbReference type="PANTHER" id="PTHR31964">
    <property type="entry name" value="ADENINE NUCLEOTIDE ALPHA HYDROLASES-LIKE SUPERFAMILY PROTEIN"/>
    <property type="match status" value="1"/>
</dbReference>
<dbReference type="EMBL" id="DF836321">
    <property type="protein sequence ID" value="GAN03010.1"/>
    <property type="molecule type" value="Genomic_DNA"/>
</dbReference>
<proteinExistence type="predicted"/>
<evidence type="ECO:0000259" key="1">
    <source>
        <dbReference type="Pfam" id="PF00582"/>
    </source>
</evidence>